<dbReference type="InterPro" id="IPR035976">
    <property type="entry name" value="Sushi/SCR/CCP_sf"/>
</dbReference>
<feature type="domain" description="Peptidase S1" evidence="19">
    <location>
        <begin position="471"/>
        <end position="726"/>
    </location>
</feature>
<dbReference type="Proteomes" id="UP000827092">
    <property type="component" value="Unassembled WGS sequence"/>
</dbReference>
<evidence type="ECO:0000256" key="13">
    <source>
        <dbReference type="ARBA" id="ARBA00023157"/>
    </source>
</evidence>
<evidence type="ECO:0000313" key="21">
    <source>
        <dbReference type="EMBL" id="KAG8187107.1"/>
    </source>
</evidence>
<dbReference type="InterPro" id="IPR009003">
    <property type="entry name" value="Peptidase_S1_PA"/>
</dbReference>
<dbReference type="InterPro" id="IPR001254">
    <property type="entry name" value="Trypsin_dom"/>
</dbReference>
<dbReference type="Gene3D" id="2.40.10.10">
    <property type="entry name" value="Trypsin-like serine proteases"/>
    <property type="match status" value="2"/>
</dbReference>
<dbReference type="InterPro" id="IPR033116">
    <property type="entry name" value="TRYPSIN_SER"/>
</dbReference>
<keyword evidence="2" id="KW-0964">Secreted</keyword>
<keyword evidence="7" id="KW-0430">Lectin</keyword>
<dbReference type="InterPro" id="IPR043504">
    <property type="entry name" value="Peptidase_S1_PA_chymotrypsin"/>
</dbReference>
<feature type="chain" id="PRO_5043664031" description="limulus clotting factor C" evidence="18">
    <location>
        <begin position="24"/>
        <end position="726"/>
    </location>
</feature>
<evidence type="ECO:0000256" key="5">
    <source>
        <dbReference type="ARBA" id="ARBA00022670"/>
    </source>
</evidence>
<dbReference type="FunFam" id="2.10.70.10:FF:000014">
    <property type="entry name" value="Membrane cofactor protein"/>
    <property type="match status" value="1"/>
</dbReference>
<evidence type="ECO:0000259" key="19">
    <source>
        <dbReference type="PROSITE" id="PS50240"/>
    </source>
</evidence>
<dbReference type="InterPro" id="IPR000742">
    <property type="entry name" value="EGF"/>
</dbReference>
<dbReference type="EC" id="3.4.21.84" evidence="15"/>
<evidence type="ECO:0000256" key="15">
    <source>
        <dbReference type="ARBA" id="ARBA00066707"/>
    </source>
</evidence>
<feature type="signal peptide" evidence="18">
    <location>
        <begin position="1"/>
        <end position="23"/>
    </location>
</feature>
<comment type="catalytic activity">
    <reaction evidence="14">
        <text>Selective cleavage of 103-Arg-|-Ser-104 and 124-Ile-|-Ile-125 bonds in Limulus clotting factor B to form activated factor B. Cleavage of -Pro-Arg-|-Xaa- bonds in synthetic substrates.</text>
        <dbReference type="EC" id="3.4.21.84"/>
    </reaction>
</comment>
<dbReference type="PROSITE" id="PS50923">
    <property type="entry name" value="SUSHI"/>
    <property type="match status" value="2"/>
</dbReference>
<organism evidence="21 22">
    <name type="scientific">Oedothorax gibbosus</name>
    <dbReference type="NCBI Taxonomy" id="931172"/>
    <lineage>
        <taxon>Eukaryota</taxon>
        <taxon>Metazoa</taxon>
        <taxon>Ecdysozoa</taxon>
        <taxon>Arthropoda</taxon>
        <taxon>Chelicerata</taxon>
        <taxon>Arachnida</taxon>
        <taxon>Araneae</taxon>
        <taxon>Araneomorphae</taxon>
        <taxon>Entelegynae</taxon>
        <taxon>Araneoidea</taxon>
        <taxon>Linyphiidae</taxon>
        <taxon>Erigoninae</taxon>
        <taxon>Oedothorax</taxon>
    </lineage>
</organism>
<evidence type="ECO:0000256" key="14">
    <source>
        <dbReference type="ARBA" id="ARBA00052079"/>
    </source>
</evidence>
<protein>
    <recommendedName>
        <fullName evidence="15">limulus clotting factor C</fullName>
        <ecNumber evidence="15">3.4.21.84</ecNumber>
    </recommendedName>
</protein>
<dbReference type="SUPFAM" id="SSF57535">
    <property type="entry name" value="Complement control module/SCR domain"/>
    <property type="match status" value="1"/>
</dbReference>
<dbReference type="PRINTS" id="PR00722">
    <property type="entry name" value="CHYMOTRYPSIN"/>
</dbReference>
<keyword evidence="3" id="KW-0245">EGF-like domain</keyword>
<dbReference type="GO" id="GO:0030246">
    <property type="term" value="F:carbohydrate binding"/>
    <property type="evidence" value="ECO:0007669"/>
    <property type="project" value="UniProtKB-KW"/>
</dbReference>
<dbReference type="SMART" id="SM00032">
    <property type="entry name" value="CCP"/>
    <property type="match status" value="4"/>
</dbReference>
<keyword evidence="8" id="KW-0677">Repeat</keyword>
<dbReference type="PANTHER" id="PTHR24252">
    <property type="entry name" value="ACROSIN-RELATED"/>
    <property type="match status" value="1"/>
</dbReference>
<sequence length="726" mass="80288">MSLMKGRIFLFLFFIIFSPKTEACTLHVENVNCTGKELTNVHYTCYSSSREKDCSCTFDNPFQSELGWYKLCKSKGLLSVEKKKIHKRQISRFNNCGTLQPPRPGKASCFVTPGRITCIGTCEAGFRFVDRIKEHSYTCRYSEGIWQPKSEFPACEPECIPPCNIGGNCTAPNFCSCSNEYRGKVCQYGPDHRSREANRHSPTYPTPNFQGVPKSNPALKLCGLSRNRMASSWTCSHGRHATTCSISCHAPGTMEAETDAYTHICSREGVWDPPLPRCVQAVELCEDPGSVESASRLSSSTRFTLGTWISFECNEGYVLAGESKIFCQSSGKWSAKTPRCVIPIRVETQSQRPQALGQCPKPNAPKNSIVQFSFSDQSSLPSTLNSQLPLIQRLSISLWANSSQNSDFGLAGLPDSLFQTGTRVQYRCKSHFYKLYGSEYQTCLSSGTWSGYQPACVPDCGRSDSPKTPFVVNGNVSQVGQWPWMAGLLLQRPKKGPQYLCGAVLVSEGWVLTAAHCVTRPLTNVPLDARTVVVYCGMYYRKSALDDEYVQTRQVKQIIVHEEYDFTHYDADIALLQLESTIELTARVRPICLPTEATTRENIRDGQKGIALGWGMTENGTSSDVLRETILPVVNHDTCEAAYRSGLRALTVTNNMFCAGHGSGIHDTCHGDSGGPLMFAVGPPGDRKWYLEGLVSWGSETGCGEAGLYSGFTKVGKFVPWVNMFI</sequence>
<evidence type="ECO:0000259" key="20">
    <source>
        <dbReference type="PROSITE" id="PS50923"/>
    </source>
</evidence>
<reference evidence="21 22" key="1">
    <citation type="journal article" date="2022" name="Nat. Ecol. Evol.">
        <title>A masculinizing supergene underlies an exaggerated male reproductive morph in a spider.</title>
        <authorList>
            <person name="Hendrickx F."/>
            <person name="De Corte Z."/>
            <person name="Sonet G."/>
            <person name="Van Belleghem S.M."/>
            <person name="Kostlbacher S."/>
            <person name="Vangestel C."/>
        </authorList>
    </citation>
    <scope>NUCLEOTIDE SEQUENCE [LARGE SCALE GENOMIC DNA]</scope>
    <source>
        <strain evidence="21">W744_W776</strain>
    </source>
</reference>
<dbReference type="GO" id="GO:0004252">
    <property type="term" value="F:serine-type endopeptidase activity"/>
    <property type="evidence" value="ECO:0007669"/>
    <property type="project" value="InterPro"/>
</dbReference>
<evidence type="ECO:0000313" key="22">
    <source>
        <dbReference type="Proteomes" id="UP000827092"/>
    </source>
</evidence>
<dbReference type="GO" id="GO:0007155">
    <property type="term" value="P:cell adhesion"/>
    <property type="evidence" value="ECO:0007669"/>
    <property type="project" value="UniProtKB-KW"/>
</dbReference>
<evidence type="ECO:0000256" key="18">
    <source>
        <dbReference type="SAM" id="SignalP"/>
    </source>
</evidence>
<dbReference type="Pfam" id="PF00084">
    <property type="entry name" value="Sushi"/>
    <property type="match status" value="2"/>
</dbReference>
<evidence type="ECO:0000256" key="17">
    <source>
        <dbReference type="RuleBase" id="RU363034"/>
    </source>
</evidence>
<evidence type="ECO:0000256" key="1">
    <source>
        <dbReference type="ARBA" id="ARBA00004613"/>
    </source>
</evidence>
<dbReference type="CDD" id="cd00190">
    <property type="entry name" value="Tryp_SPc"/>
    <property type="match status" value="1"/>
</dbReference>
<dbReference type="PROSITE" id="PS50240">
    <property type="entry name" value="TRYPSIN_DOM"/>
    <property type="match status" value="1"/>
</dbReference>
<dbReference type="SUPFAM" id="SSF50494">
    <property type="entry name" value="Trypsin-like serine proteases"/>
    <property type="match status" value="1"/>
</dbReference>
<accession>A0AAV6US09</accession>
<dbReference type="CDD" id="cd00033">
    <property type="entry name" value="CCP"/>
    <property type="match status" value="2"/>
</dbReference>
<evidence type="ECO:0000256" key="2">
    <source>
        <dbReference type="ARBA" id="ARBA00022525"/>
    </source>
</evidence>
<evidence type="ECO:0000256" key="12">
    <source>
        <dbReference type="ARBA" id="ARBA00022889"/>
    </source>
</evidence>
<dbReference type="AlphaFoldDB" id="A0AAV6US09"/>
<evidence type="ECO:0000256" key="11">
    <source>
        <dbReference type="ARBA" id="ARBA00022825"/>
    </source>
</evidence>
<dbReference type="GO" id="GO:0006508">
    <property type="term" value="P:proteolysis"/>
    <property type="evidence" value="ECO:0007669"/>
    <property type="project" value="UniProtKB-KW"/>
</dbReference>
<evidence type="ECO:0000256" key="6">
    <source>
        <dbReference type="ARBA" id="ARBA00022729"/>
    </source>
</evidence>
<evidence type="ECO:0000256" key="4">
    <source>
        <dbReference type="ARBA" id="ARBA00022659"/>
    </source>
</evidence>
<feature type="domain" description="Sushi" evidence="20">
    <location>
        <begin position="400"/>
        <end position="458"/>
    </location>
</feature>
<comment type="caution">
    <text evidence="21">The sequence shown here is derived from an EMBL/GenBank/DDBJ whole genome shotgun (WGS) entry which is preliminary data.</text>
</comment>
<keyword evidence="10" id="KW-0353">Hemolymph clotting</keyword>
<comment type="subcellular location">
    <subcellularLocation>
        <location evidence="1">Secreted</location>
    </subcellularLocation>
</comment>
<dbReference type="GO" id="GO:0005576">
    <property type="term" value="C:extracellular region"/>
    <property type="evidence" value="ECO:0007669"/>
    <property type="project" value="UniProtKB-SubCell"/>
</dbReference>
<keyword evidence="11 17" id="KW-0720">Serine protease</keyword>
<evidence type="ECO:0000256" key="7">
    <source>
        <dbReference type="ARBA" id="ARBA00022734"/>
    </source>
</evidence>
<evidence type="ECO:0000256" key="9">
    <source>
        <dbReference type="ARBA" id="ARBA00022801"/>
    </source>
</evidence>
<dbReference type="SMART" id="SM00020">
    <property type="entry name" value="Tryp_SPc"/>
    <property type="match status" value="1"/>
</dbReference>
<evidence type="ECO:0000256" key="8">
    <source>
        <dbReference type="ARBA" id="ARBA00022737"/>
    </source>
</evidence>
<dbReference type="EMBL" id="JAFNEN010000278">
    <property type="protein sequence ID" value="KAG8187107.1"/>
    <property type="molecule type" value="Genomic_DNA"/>
</dbReference>
<dbReference type="Pfam" id="PF00089">
    <property type="entry name" value="Trypsin"/>
    <property type="match status" value="1"/>
</dbReference>
<dbReference type="InterPro" id="IPR018114">
    <property type="entry name" value="TRYPSIN_HIS"/>
</dbReference>
<comment type="caution">
    <text evidence="16">Lacks conserved residue(s) required for the propagation of feature annotation.</text>
</comment>
<gene>
    <name evidence="21" type="ORF">JTE90_004853</name>
</gene>
<dbReference type="FunFam" id="2.40.10.10:FF:000120">
    <property type="entry name" value="Putative serine protease"/>
    <property type="match status" value="1"/>
</dbReference>
<dbReference type="Gene3D" id="2.10.25.10">
    <property type="entry name" value="Laminin"/>
    <property type="match status" value="1"/>
</dbReference>
<keyword evidence="22" id="KW-1185">Reference proteome</keyword>
<dbReference type="InterPro" id="IPR000436">
    <property type="entry name" value="Sushi_SCR_CCP_dom"/>
</dbReference>
<evidence type="ECO:0000256" key="16">
    <source>
        <dbReference type="PROSITE-ProRule" id="PRU00302"/>
    </source>
</evidence>
<dbReference type="PROSITE" id="PS00134">
    <property type="entry name" value="TRYPSIN_HIS"/>
    <property type="match status" value="1"/>
</dbReference>
<keyword evidence="5 17" id="KW-0645">Protease</keyword>
<keyword evidence="13 16" id="KW-1015">Disulfide bond</keyword>
<dbReference type="PROSITE" id="PS00022">
    <property type="entry name" value="EGF_1"/>
    <property type="match status" value="1"/>
</dbReference>
<keyword evidence="6 18" id="KW-0732">Signal</keyword>
<dbReference type="Gene3D" id="2.10.70.10">
    <property type="entry name" value="Complement Module, domain 1"/>
    <property type="match status" value="2"/>
</dbReference>
<dbReference type="InterPro" id="IPR001314">
    <property type="entry name" value="Peptidase_S1A"/>
</dbReference>
<keyword evidence="4 16" id="KW-0768">Sushi</keyword>
<dbReference type="PANTHER" id="PTHR24252:SF7">
    <property type="entry name" value="HYALIN"/>
    <property type="match status" value="1"/>
</dbReference>
<keyword evidence="9 17" id="KW-0378">Hydrolase</keyword>
<evidence type="ECO:0000256" key="3">
    <source>
        <dbReference type="ARBA" id="ARBA00022536"/>
    </source>
</evidence>
<feature type="domain" description="Sushi" evidence="20">
    <location>
        <begin position="283"/>
        <end position="342"/>
    </location>
</feature>
<feature type="disulfide bond" evidence="16">
    <location>
        <begin position="313"/>
        <end position="340"/>
    </location>
</feature>
<evidence type="ECO:0000256" key="10">
    <source>
        <dbReference type="ARBA" id="ARBA00022820"/>
    </source>
</evidence>
<keyword evidence="12" id="KW-0130">Cell adhesion</keyword>
<dbReference type="PROSITE" id="PS00135">
    <property type="entry name" value="TRYPSIN_SER"/>
    <property type="match status" value="1"/>
</dbReference>
<name>A0AAV6US09_9ARAC</name>
<proteinExistence type="predicted"/>
<dbReference type="GO" id="GO:0042381">
    <property type="term" value="P:hemolymph coagulation"/>
    <property type="evidence" value="ECO:0007669"/>
    <property type="project" value="UniProtKB-KW"/>
</dbReference>